<accession>A0A5C1K7D7</accession>
<keyword evidence="2" id="KW-1185">Reference proteome</keyword>
<name>A0A5C1K7D7_9CAUD</name>
<reference evidence="1 2" key="1">
    <citation type="submission" date="2019-06" db="EMBL/GenBank/DDBJ databases">
        <title>A distant relative of Phikzvirus genus phages from a therapeutic phage collection.</title>
        <authorList>
            <person name="Hejnowicz M.S."/>
            <person name="Dabrowski K."/>
            <person name="Gawor J."/>
            <person name="Weber-Dabrowska B."/>
            <person name="Gromadka R."/>
            <person name="Lobocka M.B."/>
        </authorList>
    </citation>
    <scope>NUCLEOTIDE SEQUENCE [LARGE SCALE GENOMIC DNA]</scope>
</reference>
<dbReference type="Gene3D" id="1.10.3210.10">
    <property type="entry name" value="Hypothetical protein af1432"/>
    <property type="match status" value="1"/>
</dbReference>
<protein>
    <submittedName>
        <fullName evidence="1">Uncharacterized protein</fullName>
    </submittedName>
</protein>
<proteinExistence type="predicted"/>
<dbReference type="RefSeq" id="YP_010661038.1">
    <property type="nucleotide sequence ID" value="NC_070882.1"/>
</dbReference>
<dbReference type="Proteomes" id="UP000322144">
    <property type="component" value="Segment"/>
</dbReference>
<sequence>MDIVAEAYQQVKAILDTRIPANVLPLWKGHHTVELAAAIGVGYTIGSGERRKGSGLPVWTHLHNAASIGKMFGLGPGEQAALWLHDIVEDSSWTLDDVLTHFTPYITKLVQGLTQPNFDAPRKVRIDAYHRQLEECCDVTQTCKLIESLTNVYVIVDDAPKFAPVFLKEKLDLYNRMTKAHPVVRDVFKIFLDEAFAKLEA</sequence>
<dbReference type="SUPFAM" id="SSF109604">
    <property type="entry name" value="HD-domain/PDEase-like"/>
    <property type="match status" value="1"/>
</dbReference>
<evidence type="ECO:0000313" key="2">
    <source>
        <dbReference type="Proteomes" id="UP000322144"/>
    </source>
</evidence>
<organism evidence="1 2">
    <name type="scientific">Pseudomonas phage vB_PaeM_PS119XW</name>
    <dbReference type="NCBI Taxonomy" id="2601632"/>
    <lineage>
        <taxon>Viruses</taxon>
        <taxon>Duplodnaviria</taxon>
        <taxon>Heunggongvirae</taxon>
        <taxon>Uroviricota</taxon>
        <taxon>Caudoviricetes</taxon>
        <taxon>Chimalliviridae</taxon>
        <taxon>Pawinskivirus</taxon>
        <taxon>Pawinskivirus PS119XW</taxon>
    </lineage>
</organism>
<dbReference type="EMBL" id="MN103543">
    <property type="protein sequence ID" value="QEM42027.1"/>
    <property type="molecule type" value="Genomic_DNA"/>
</dbReference>
<dbReference type="GeneID" id="77937048"/>
<evidence type="ECO:0000313" key="1">
    <source>
        <dbReference type="EMBL" id="QEM42027.1"/>
    </source>
</evidence>
<dbReference type="KEGG" id="vg:77937048"/>